<dbReference type="GO" id="GO:0004252">
    <property type="term" value="F:serine-type endopeptidase activity"/>
    <property type="evidence" value="ECO:0007669"/>
    <property type="project" value="UniProtKB-UniRule"/>
</dbReference>
<evidence type="ECO:0000256" key="1">
    <source>
        <dbReference type="ARBA" id="ARBA00004370"/>
    </source>
</evidence>
<evidence type="ECO:0000256" key="3">
    <source>
        <dbReference type="ARBA" id="ARBA00022989"/>
    </source>
</evidence>
<evidence type="ECO:0000256" key="5">
    <source>
        <dbReference type="NCBIfam" id="TIGR02228"/>
    </source>
</evidence>
<feature type="transmembrane region" description="Helical" evidence="6">
    <location>
        <begin position="191"/>
        <end position="209"/>
    </location>
</feature>
<keyword evidence="2 6" id="KW-0812">Transmembrane</keyword>
<dbReference type="GO" id="GO:0009003">
    <property type="term" value="F:signal peptidase activity"/>
    <property type="evidence" value="ECO:0007669"/>
    <property type="project" value="UniProtKB-EC"/>
</dbReference>
<keyword evidence="4 6" id="KW-0472">Membrane</keyword>
<dbReference type="EC" id="3.4.21.89" evidence="5"/>
<organism evidence="8 9">
    <name type="scientific">Lachnoanaerobaculum gingivalis</name>
    <dbReference type="NCBI Taxonomy" id="2490855"/>
    <lineage>
        <taxon>Bacteria</taxon>
        <taxon>Bacillati</taxon>
        <taxon>Bacillota</taxon>
        <taxon>Clostridia</taxon>
        <taxon>Lachnospirales</taxon>
        <taxon>Lachnospiraceae</taxon>
        <taxon>Lachnoanaerobaculum</taxon>
    </lineage>
</organism>
<dbReference type="PANTHER" id="PTHR10806">
    <property type="entry name" value="SIGNAL PEPTIDASE COMPLEX CATALYTIC SUBUNIT SEC11"/>
    <property type="match status" value="1"/>
</dbReference>
<protein>
    <recommendedName>
        <fullName evidence="5">Signal peptidase I</fullName>
        <ecNumber evidence="5">3.4.21.89</ecNumber>
    </recommendedName>
</protein>
<comment type="caution">
    <text evidence="8">The sequence shown here is derived from an EMBL/GenBank/DDBJ whole genome shotgun (WGS) entry which is preliminary data.</text>
</comment>
<feature type="transmembrane region" description="Helical" evidence="6">
    <location>
        <begin position="141"/>
        <end position="163"/>
    </location>
</feature>
<feature type="transmembrane region" description="Helical" evidence="6">
    <location>
        <begin position="221"/>
        <end position="238"/>
    </location>
</feature>
<dbReference type="OrthoDB" id="385000at2"/>
<dbReference type="InterPro" id="IPR036286">
    <property type="entry name" value="LexA/Signal_pep-like_sf"/>
</dbReference>
<evidence type="ECO:0000256" key="2">
    <source>
        <dbReference type="ARBA" id="ARBA00022692"/>
    </source>
</evidence>
<dbReference type="NCBIfam" id="TIGR02228">
    <property type="entry name" value="sigpep_I_arch"/>
    <property type="match status" value="1"/>
</dbReference>
<feature type="transmembrane region" description="Helical" evidence="6">
    <location>
        <begin position="258"/>
        <end position="281"/>
    </location>
</feature>
<dbReference type="CDD" id="cd06530">
    <property type="entry name" value="S26_SPase_I"/>
    <property type="match status" value="1"/>
</dbReference>
<proteinExistence type="predicted"/>
<evidence type="ECO:0000313" key="8">
    <source>
        <dbReference type="EMBL" id="RRJ27186.1"/>
    </source>
</evidence>
<reference evidence="8 9" key="1">
    <citation type="submission" date="2018-11" db="EMBL/GenBank/DDBJ databases">
        <title>Genome sequencing of Lachnoanaerobaculum sp. KCOM 2030 (= ChDC B114).</title>
        <authorList>
            <person name="Kook J.-K."/>
            <person name="Park S.-N."/>
            <person name="Lim Y.K."/>
        </authorList>
    </citation>
    <scope>NUCLEOTIDE SEQUENCE [LARGE SCALE GENOMIC DNA]</scope>
    <source>
        <strain evidence="8 9">KCOM 2030</strain>
    </source>
</reference>
<feature type="transmembrane region" description="Helical" evidence="6">
    <location>
        <begin position="12"/>
        <end position="29"/>
    </location>
</feature>
<keyword evidence="3 6" id="KW-1133">Transmembrane helix</keyword>
<dbReference type="EMBL" id="RRCO01000001">
    <property type="protein sequence ID" value="RRJ27186.1"/>
    <property type="molecule type" value="Genomic_DNA"/>
</dbReference>
<dbReference type="InterPro" id="IPR001733">
    <property type="entry name" value="Peptidase_S26B"/>
</dbReference>
<sequence>MKKISLEKKYIIYASILLLCVIIPALPYIKVKILEMPFIASLYWCILIGIMFFILPWLYIPVKNPVSRYLVGYGLSGGIIFIALKFVPGVFMKKLGASPYDTSISGILVNALTIIPAITAKEMIRYYSFASACKTLKHKRTAIFLITIIMCLVEINFGNLLSIKEFKELFIYSTQILLPIAAKNILMSVFVFYGGVLPSVVYIGIIQLFEKCFPVLPELSWLLDGAIGIVFPIVYAMFISDHVFATARKRSEDKKSDVMYLISLLVATAFAWFCVGVFPVYPSVILTGSMEPLIMPGDVVLVHKISNEDEIYELSKGDIINFKRGNIIITHRIKEVFKDEAGNVSFETKGDNNNAVDEDKVQPNDIRGTVIKVVPKIGLLTLILKGQDKIPEGVIDN</sequence>
<dbReference type="InterPro" id="IPR019533">
    <property type="entry name" value="Peptidase_S26"/>
</dbReference>
<dbReference type="SUPFAM" id="SSF51306">
    <property type="entry name" value="LexA/Signal peptidase"/>
    <property type="match status" value="1"/>
</dbReference>
<evidence type="ECO:0000256" key="6">
    <source>
        <dbReference type="SAM" id="Phobius"/>
    </source>
</evidence>
<dbReference type="Pfam" id="PF10502">
    <property type="entry name" value="Peptidase_S26"/>
    <property type="match status" value="1"/>
</dbReference>
<feature type="transmembrane region" description="Helical" evidence="6">
    <location>
        <begin position="103"/>
        <end position="120"/>
    </location>
</feature>
<dbReference type="AlphaFoldDB" id="A0A3P3R142"/>
<keyword evidence="9" id="KW-1185">Reference proteome</keyword>
<evidence type="ECO:0000259" key="7">
    <source>
        <dbReference type="Pfam" id="PF10502"/>
    </source>
</evidence>
<dbReference type="PRINTS" id="PR00728">
    <property type="entry name" value="SIGNALPTASE"/>
</dbReference>
<dbReference type="RefSeq" id="WP_128673527.1">
    <property type="nucleotide sequence ID" value="NZ_CAUQHB010000028.1"/>
</dbReference>
<accession>A0A3P3R142</accession>
<evidence type="ECO:0000256" key="4">
    <source>
        <dbReference type="ARBA" id="ARBA00023136"/>
    </source>
</evidence>
<gene>
    <name evidence="8" type="ORF">EHV10_04095</name>
</gene>
<dbReference type="GO" id="GO:0006465">
    <property type="term" value="P:signal peptide processing"/>
    <property type="evidence" value="ECO:0007669"/>
    <property type="project" value="UniProtKB-UniRule"/>
</dbReference>
<keyword evidence="8" id="KW-0378">Hydrolase</keyword>
<feature type="transmembrane region" description="Helical" evidence="6">
    <location>
        <begin position="69"/>
        <end position="91"/>
    </location>
</feature>
<feature type="domain" description="Peptidase S26" evidence="7">
    <location>
        <begin position="262"/>
        <end position="325"/>
    </location>
</feature>
<dbReference type="Proteomes" id="UP000272490">
    <property type="component" value="Unassembled WGS sequence"/>
</dbReference>
<comment type="subcellular location">
    <subcellularLocation>
        <location evidence="1">Membrane</location>
    </subcellularLocation>
</comment>
<evidence type="ECO:0000313" key="9">
    <source>
        <dbReference type="Proteomes" id="UP000272490"/>
    </source>
</evidence>
<dbReference type="PANTHER" id="PTHR10806:SF6">
    <property type="entry name" value="SIGNAL PEPTIDASE COMPLEX CATALYTIC SUBUNIT SEC11"/>
    <property type="match status" value="1"/>
</dbReference>
<dbReference type="GO" id="GO:0016020">
    <property type="term" value="C:membrane"/>
    <property type="evidence" value="ECO:0007669"/>
    <property type="project" value="UniProtKB-SubCell"/>
</dbReference>
<name>A0A3P3R142_9FIRM</name>
<feature type="transmembrane region" description="Helical" evidence="6">
    <location>
        <begin position="41"/>
        <end position="62"/>
    </location>
</feature>